<evidence type="ECO:0000313" key="12">
    <source>
        <dbReference type="Proteomes" id="UP000494206"/>
    </source>
</evidence>
<evidence type="ECO:0000256" key="4">
    <source>
        <dbReference type="ARBA" id="ARBA00022741"/>
    </source>
</evidence>
<dbReference type="PROSITE" id="PS50011">
    <property type="entry name" value="PROTEIN_KINASE_DOM"/>
    <property type="match status" value="1"/>
</dbReference>
<evidence type="ECO:0000256" key="5">
    <source>
        <dbReference type="ARBA" id="ARBA00022777"/>
    </source>
</evidence>
<dbReference type="InterPro" id="IPR050235">
    <property type="entry name" value="CK1_Ser-Thr_kinase"/>
</dbReference>
<keyword evidence="12" id="KW-1185">Reference proteome</keyword>
<dbReference type="GO" id="GO:0005524">
    <property type="term" value="F:ATP binding"/>
    <property type="evidence" value="ECO:0007669"/>
    <property type="project" value="UniProtKB-UniRule"/>
</dbReference>
<dbReference type="FunFam" id="1.10.510.10:FF:000669">
    <property type="entry name" value="Tau TuBulin Kinase"/>
    <property type="match status" value="1"/>
</dbReference>
<evidence type="ECO:0000313" key="11">
    <source>
        <dbReference type="EMBL" id="CAB3396815.1"/>
    </source>
</evidence>
<keyword evidence="3" id="KW-0808">Transferase</keyword>
<keyword evidence="5" id="KW-0418">Kinase</keyword>
<dbReference type="Pfam" id="PF00069">
    <property type="entry name" value="Pkinase"/>
    <property type="match status" value="1"/>
</dbReference>
<feature type="region of interest" description="Disordered" evidence="8">
    <location>
        <begin position="95"/>
        <end position="129"/>
    </location>
</feature>
<evidence type="ECO:0000256" key="7">
    <source>
        <dbReference type="PROSITE-ProRule" id="PRU10141"/>
    </source>
</evidence>
<dbReference type="CDD" id="cd14017">
    <property type="entry name" value="STKc_TTBK"/>
    <property type="match status" value="1"/>
</dbReference>
<dbReference type="InterPro" id="IPR017441">
    <property type="entry name" value="Protein_kinase_ATP_BS"/>
</dbReference>
<evidence type="ECO:0000256" key="2">
    <source>
        <dbReference type="ARBA" id="ARBA00022527"/>
    </source>
</evidence>
<dbReference type="SMART" id="SM00220">
    <property type="entry name" value="S_TKc"/>
    <property type="match status" value="1"/>
</dbReference>
<dbReference type="OrthoDB" id="5979581at2759"/>
<evidence type="ECO:0000256" key="1">
    <source>
        <dbReference type="ARBA" id="ARBA00012513"/>
    </source>
</evidence>
<feature type="signal peptide" evidence="9">
    <location>
        <begin position="1"/>
        <end position="19"/>
    </location>
</feature>
<dbReference type="InterPro" id="IPR011009">
    <property type="entry name" value="Kinase-like_dom_sf"/>
</dbReference>
<dbReference type="InterPro" id="IPR047916">
    <property type="entry name" value="TTBK_Asator-like_STKc"/>
</dbReference>
<evidence type="ECO:0000256" key="6">
    <source>
        <dbReference type="ARBA" id="ARBA00022840"/>
    </source>
</evidence>
<evidence type="ECO:0000256" key="3">
    <source>
        <dbReference type="ARBA" id="ARBA00022679"/>
    </source>
</evidence>
<evidence type="ECO:0000259" key="10">
    <source>
        <dbReference type="PROSITE" id="PS50011"/>
    </source>
</evidence>
<feature type="chain" id="PRO_5035799571" description="non-specific serine/threonine protein kinase" evidence="9">
    <location>
        <begin position="20"/>
        <end position="628"/>
    </location>
</feature>
<name>A0A8S1DZK8_9PELO</name>
<dbReference type="InterPro" id="IPR000719">
    <property type="entry name" value="Prot_kinase_dom"/>
</dbReference>
<dbReference type="Gene3D" id="1.10.510.10">
    <property type="entry name" value="Transferase(Phosphotransferase) domain 1"/>
    <property type="match status" value="1"/>
</dbReference>
<dbReference type="Proteomes" id="UP000494206">
    <property type="component" value="Unassembled WGS sequence"/>
</dbReference>
<organism evidence="11 12">
    <name type="scientific">Caenorhabditis bovis</name>
    <dbReference type="NCBI Taxonomy" id="2654633"/>
    <lineage>
        <taxon>Eukaryota</taxon>
        <taxon>Metazoa</taxon>
        <taxon>Ecdysozoa</taxon>
        <taxon>Nematoda</taxon>
        <taxon>Chromadorea</taxon>
        <taxon>Rhabditida</taxon>
        <taxon>Rhabditina</taxon>
        <taxon>Rhabditomorpha</taxon>
        <taxon>Rhabditoidea</taxon>
        <taxon>Rhabditidae</taxon>
        <taxon>Peloderinae</taxon>
        <taxon>Caenorhabditis</taxon>
    </lineage>
</organism>
<dbReference type="EC" id="2.7.11.1" evidence="1"/>
<feature type="region of interest" description="Disordered" evidence="8">
    <location>
        <begin position="575"/>
        <end position="628"/>
    </location>
</feature>
<protein>
    <recommendedName>
        <fullName evidence="1">non-specific serine/threonine protein kinase</fullName>
        <ecNumber evidence="1">2.7.11.1</ecNumber>
    </recommendedName>
</protein>
<evidence type="ECO:0000256" key="8">
    <source>
        <dbReference type="SAM" id="MobiDB-lite"/>
    </source>
</evidence>
<dbReference type="SUPFAM" id="SSF56112">
    <property type="entry name" value="Protein kinase-like (PK-like)"/>
    <property type="match status" value="1"/>
</dbReference>
<dbReference type="InterPro" id="IPR008271">
    <property type="entry name" value="Ser/Thr_kinase_AS"/>
</dbReference>
<feature type="binding site" evidence="7">
    <location>
        <position position="309"/>
    </location>
    <ligand>
        <name>ATP</name>
        <dbReference type="ChEBI" id="CHEBI:30616"/>
    </ligand>
</feature>
<dbReference type="EMBL" id="CADEPM010000001">
    <property type="protein sequence ID" value="CAB3396815.1"/>
    <property type="molecule type" value="Genomic_DNA"/>
</dbReference>
<accession>A0A8S1DZK8</accession>
<sequence>MSIRHEMLLTILLVVGVAAQQQTSNAQYVSSNQYTAGYSSGGAQYDPSGQQQQQTLNYNSGATSTPIMYDAQSQQQYGGSQYNAQNQQYGTQYDAQGNQQYNSGSQVQGYSTNGISTSNSQYSQNAASSGSSSVSLMDYSFNNGNCQYKDGQVIENGQTRQATQQELAQIQQYRQAVDNYMSQVNGYVGNWINSVFQSLPSTNGSFPNIPTMPTMPQAPCLCSQQNCGTVSNLSSAAGTSPQMDYSGNQQYSQNRQYNQQQQYATMGDLIQLEVGKMVKKWRIDKKLGEGAFGAVYKCSNEKGDLYALKVEGKDEKIQLLKMEVFVLSELNKNGGRHFCRIEDKGQYENFNYVVMTFVGMSLADLRMSSPNKRFSMGTAISVGRQCLEALEELHNIGYLHRDVKPGNYTIGRAELDELRKVYVLDFGMARKFVHEDGTIKKPRNVAGFRGTVKYAPVSCHAMRELCRQDDCETWLYMLVELTKGSLPWRNMTDIAQIGNEKRAIRMNEVAQKKFYGGCPREYIDIMRTIDSGRFFDEPNYQRIYYLLRSAMENTGAKEYPYDWEEWLMKKYKEEKEKKKAGGGGGGEKKEEKKEKKKDEEIPDGKSLKEKKEKDEDKEKKDEKKDDKE</sequence>
<reference evidence="11 12" key="1">
    <citation type="submission" date="2020-04" db="EMBL/GenBank/DDBJ databases">
        <authorList>
            <person name="Laetsch R D."/>
            <person name="Stevens L."/>
            <person name="Kumar S."/>
            <person name="Blaxter L. M."/>
        </authorList>
    </citation>
    <scope>NUCLEOTIDE SEQUENCE [LARGE SCALE GENOMIC DNA]</scope>
</reference>
<feature type="compositionally biased region" description="Low complexity" evidence="8">
    <location>
        <begin position="116"/>
        <end position="129"/>
    </location>
</feature>
<dbReference type="PROSITE" id="PS00108">
    <property type="entry name" value="PROTEIN_KINASE_ST"/>
    <property type="match status" value="1"/>
</dbReference>
<proteinExistence type="predicted"/>
<dbReference type="GO" id="GO:0004674">
    <property type="term" value="F:protein serine/threonine kinase activity"/>
    <property type="evidence" value="ECO:0007669"/>
    <property type="project" value="UniProtKB-KW"/>
</dbReference>
<comment type="caution">
    <text evidence="11">The sequence shown here is derived from an EMBL/GenBank/DDBJ whole genome shotgun (WGS) entry which is preliminary data.</text>
</comment>
<dbReference type="AlphaFoldDB" id="A0A8S1DZK8"/>
<dbReference type="PROSITE" id="PS00107">
    <property type="entry name" value="PROTEIN_KINASE_ATP"/>
    <property type="match status" value="1"/>
</dbReference>
<keyword evidence="9" id="KW-0732">Signal</keyword>
<feature type="domain" description="Protein kinase" evidence="10">
    <location>
        <begin position="281"/>
        <end position="547"/>
    </location>
</feature>
<dbReference type="PANTHER" id="PTHR11909">
    <property type="entry name" value="CASEIN KINASE-RELATED"/>
    <property type="match status" value="1"/>
</dbReference>
<keyword evidence="2" id="KW-0723">Serine/threonine-protein kinase</keyword>
<feature type="compositionally biased region" description="Basic and acidic residues" evidence="8">
    <location>
        <begin position="586"/>
        <end position="628"/>
    </location>
</feature>
<keyword evidence="4 7" id="KW-0547">Nucleotide-binding</keyword>
<gene>
    <name evidence="11" type="ORF">CBOVIS_LOCUS319</name>
</gene>
<feature type="compositionally biased region" description="Polar residues" evidence="8">
    <location>
        <begin position="95"/>
        <end position="115"/>
    </location>
</feature>
<keyword evidence="6 7" id="KW-0067">ATP-binding</keyword>
<evidence type="ECO:0000256" key="9">
    <source>
        <dbReference type="SAM" id="SignalP"/>
    </source>
</evidence>